<dbReference type="Proteomes" id="UP000770661">
    <property type="component" value="Unassembled WGS sequence"/>
</dbReference>
<organism evidence="1 2">
    <name type="scientific">Chionoecetes opilio</name>
    <name type="common">Atlantic snow crab</name>
    <name type="synonym">Cancer opilio</name>
    <dbReference type="NCBI Taxonomy" id="41210"/>
    <lineage>
        <taxon>Eukaryota</taxon>
        <taxon>Metazoa</taxon>
        <taxon>Ecdysozoa</taxon>
        <taxon>Arthropoda</taxon>
        <taxon>Crustacea</taxon>
        <taxon>Multicrustacea</taxon>
        <taxon>Malacostraca</taxon>
        <taxon>Eumalacostraca</taxon>
        <taxon>Eucarida</taxon>
        <taxon>Decapoda</taxon>
        <taxon>Pleocyemata</taxon>
        <taxon>Brachyura</taxon>
        <taxon>Eubrachyura</taxon>
        <taxon>Majoidea</taxon>
        <taxon>Majidae</taxon>
        <taxon>Chionoecetes</taxon>
    </lineage>
</organism>
<comment type="caution">
    <text evidence="1">The sequence shown here is derived from an EMBL/GenBank/DDBJ whole genome shotgun (WGS) entry which is preliminary data.</text>
</comment>
<keyword evidence="2" id="KW-1185">Reference proteome</keyword>
<sequence>MVKTLRLTCHFTPVTDASNALSFLPALRGGDVLQYGPRHPVRPRPRPTHLPPKLQTATHLFLRTDAHTRPLDPPYQGPYRFLARLRISINKPPKFVGTSKVKVMDRVRLAHPFLHLPSPPSLKMSTTSFHSFLLLHIIHHSFTPRFVILPPAPLRGFPPPFHITSPQR</sequence>
<evidence type="ECO:0000313" key="1">
    <source>
        <dbReference type="EMBL" id="KAG0722244.1"/>
    </source>
</evidence>
<dbReference type="EMBL" id="JACEEZ010009835">
    <property type="protein sequence ID" value="KAG0722244.1"/>
    <property type="molecule type" value="Genomic_DNA"/>
</dbReference>
<reference evidence="1" key="1">
    <citation type="submission" date="2020-07" db="EMBL/GenBank/DDBJ databases">
        <title>The High-quality genome of the commercially important snow crab, Chionoecetes opilio.</title>
        <authorList>
            <person name="Jeong J.-H."/>
            <person name="Ryu S."/>
        </authorList>
    </citation>
    <scope>NUCLEOTIDE SEQUENCE</scope>
    <source>
        <strain evidence="1">MADBK_172401_WGS</strain>
        <tissue evidence="1">Digestive gland</tissue>
    </source>
</reference>
<name>A0A8J4YG35_CHIOP</name>
<dbReference type="OrthoDB" id="422540at2759"/>
<proteinExistence type="predicted"/>
<evidence type="ECO:0000313" key="2">
    <source>
        <dbReference type="Proteomes" id="UP000770661"/>
    </source>
</evidence>
<gene>
    <name evidence="1" type="ORF">GWK47_044855</name>
</gene>
<accession>A0A8J4YG35</accession>
<protein>
    <submittedName>
        <fullName evidence="1">Uncharacterized protein</fullName>
    </submittedName>
</protein>
<dbReference type="AlphaFoldDB" id="A0A8J4YG35"/>